<keyword evidence="1" id="KW-0812">Transmembrane</keyword>
<keyword evidence="1" id="KW-1133">Transmembrane helix</keyword>
<name>A0ABY6IWM7_9BACT</name>
<dbReference type="Pfam" id="PF14362">
    <property type="entry name" value="DUF4407"/>
    <property type="match status" value="1"/>
</dbReference>
<dbReference type="RefSeq" id="WP_264280037.1">
    <property type="nucleotide sequence ID" value="NZ_CP107006.1"/>
</dbReference>
<evidence type="ECO:0000313" key="3">
    <source>
        <dbReference type="Proteomes" id="UP001162741"/>
    </source>
</evidence>
<dbReference type="InterPro" id="IPR025519">
    <property type="entry name" value="DUF4407"/>
</dbReference>
<proteinExistence type="predicted"/>
<feature type="transmembrane region" description="Helical" evidence="1">
    <location>
        <begin position="29"/>
        <end position="52"/>
    </location>
</feature>
<evidence type="ECO:0000313" key="2">
    <source>
        <dbReference type="EMBL" id="UYQ91648.1"/>
    </source>
</evidence>
<dbReference type="Proteomes" id="UP001162741">
    <property type="component" value="Chromosome"/>
</dbReference>
<reference evidence="2" key="1">
    <citation type="submission" date="2022-10" db="EMBL/GenBank/DDBJ databases">
        <title>Chitinophaga sp. nov., isolated from soil.</title>
        <authorList>
            <person name="Jeon C.O."/>
        </authorList>
    </citation>
    <scope>NUCLEOTIDE SEQUENCE</scope>
    <source>
        <strain evidence="2">R8</strain>
    </source>
</reference>
<organism evidence="2 3">
    <name type="scientific">Chitinophaga horti</name>
    <dbReference type="NCBI Taxonomy" id="2920382"/>
    <lineage>
        <taxon>Bacteria</taxon>
        <taxon>Pseudomonadati</taxon>
        <taxon>Bacteroidota</taxon>
        <taxon>Chitinophagia</taxon>
        <taxon>Chitinophagales</taxon>
        <taxon>Chitinophagaceae</taxon>
        <taxon>Chitinophaga</taxon>
    </lineage>
</organism>
<keyword evidence="1" id="KW-0472">Membrane</keyword>
<feature type="transmembrane region" description="Helical" evidence="1">
    <location>
        <begin position="58"/>
        <end position="75"/>
    </location>
</feature>
<gene>
    <name evidence="2" type="ORF">MKQ68_16285</name>
</gene>
<evidence type="ECO:0000256" key="1">
    <source>
        <dbReference type="SAM" id="Phobius"/>
    </source>
</evidence>
<protein>
    <submittedName>
        <fullName evidence="2">DUF4407 domain-containing protein</fullName>
    </submittedName>
</protein>
<feature type="transmembrane region" description="Helical" evidence="1">
    <location>
        <begin position="270"/>
        <end position="289"/>
    </location>
</feature>
<keyword evidence="3" id="KW-1185">Reference proteome</keyword>
<sequence length="344" mass="38950">MQRIRRFFLFCSGAHIPMLERAPVETNKYAGIGGTIFFTGLLAAISGGYALWTVFNQWWAALLFGAVWGLMIFNLDRYIVSSMKKREGFWDEFKMALPRLVLAVIIAMVISKPLELKIFDKEIQAELIIMEQKTFKMQEDKVKERYQARITELNAAIDKAKKEVTQQGGRRDTLMLLAQQEADGTGGSRIRNLGPIYKAKKADADAAGKSYDTLSAHNQQLITQYQQEIAATDSTIKNTIAELKRDRLDGFASRMDALGHLTDASAPIRYANWFIILLFIAIETAPVFVKLISPRGPYDDLLEQHEYAFLVHKKERKAMLDMESDERLTIAGAESEQRVKEVTG</sequence>
<accession>A0ABY6IWM7</accession>
<dbReference type="EMBL" id="CP107006">
    <property type="protein sequence ID" value="UYQ91648.1"/>
    <property type="molecule type" value="Genomic_DNA"/>
</dbReference>